<keyword evidence="2" id="KW-1185">Reference proteome</keyword>
<protein>
    <recommendedName>
        <fullName evidence="3">Endonuclease/exonuclease/phosphatase domain-containing protein</fullName>
    </recommendedName>
</protein>
<feature type="non-terminal residue" evidence="1">
    <location>
        <position position="197"/>
    </location>
</feature>
<gene>
    <name evidence="1" type="ORF">EPUL_005941</name>
</gene>
<evidence type="ECO:0008006" key="3">
    <source>
        <dbReference type="Google" id="ProtNLM"/>
    </source>
</evidence>
<name>A0A2S4PIV7_9PEZI</name>
<organism evidence="1 2">
    <name type="scientific">Erysiphe pulchra</name>
    <dbReference type="NCBI Taxonomy" id="225359"/>
    <lineage>
        <taxon>Eukaryota</taxon>
        <taxon>Fungi</taxon>
        <taxon>Dikarya</taxon>
        <taxon>Ascomycota</taxon>
        <taxon>Pezizomycotina</taxon>
        <taxon>Leotiomycetes</taxon>
        <taxon>Erysiphales</taxon>
        <taxon>Erysiphaceae</taxon>
        <taxon>Erysiphe</taxon>
    </lineage>
</organism>
<dbReference type="EMBL" id="PEDP01005362">
    <property type="protein sequence ID" value="POS81979.1"/>
    <property type="molecule type" value="Genomic_DNA"/>
</dbReference>
<reference evidence="1 2" key="1">
    <citation type="submission" date="2017-10" db="EMBL/GenBank/DDBJ databases">
        <title>Development of genomic resources for the powdery mildew, Erysiphe pulchra.</title>
        <authorList>
            <person name="Wadl P.A."/>
            <person name="Mack B.M."/>
            <person name="Moore G."/>
            <person name="Beltz S.B."/>
        </authorList>
    </citation>
    <scope>NUCLEOTIDE SEQUENCE [LARGE SCALE GENOMIC DNA]</scope>
    <source>
        <strain evidence="1">Cflorida</strain>
    </source>
</reference>
<feature type="non-terminal residue" evidence="1">
    <location>
        <position position="1"/>
    </location>
</feature>
<evidence type="ECO:0000313" key="2">
    <source>
        <dbReference type="Proteomes" id="UP000237438"/>
    </source>
</evidence>
<dbReference type="Proteomes" id="UP000237438">
    <property type="component" value="Unassembled WGS sequence"/>
</dbReference>
<accession>A0A2S4PIV7</accession>
<comment type="caution">
    <text evidence="1">The sequence shown here is derived from an EMBL/GenBank/DDBJ whole genome shotgun (WGS) entry which is preliminary data.</text>
</comment>
<proteinExistence type="predicted"/>
<evidence type="ECO:0000313" key="1">
    <source>
        <dbReference type="EMBL" id="POS81979.1"/>
    </source>
</evidence>
<dbReference type="AlphaFoldDB" id="A0A2S4PIV7"/>
<sequence length="197" mass="22341">AAAIMQYKKEIETRLGKATVERQETWTTFVIGPISKKVRGLDGSIDPMNGSLLEELGSIRDHVPILHYPTKELQLLNPTKDSTHSRGGTLDLAFCIDRNAKCEVRTDFHTTSDHETLVTTIYKDQQLRAAVKLRNKALNDEIFHQFLEKANNNRALETQEELRTEAADLIKNIHTALTGSCPRSKPRNFGTLWRTDE</sequence>